<dbReference type="Proteomes" id="UP000813215">
    <property type="component" value="Unassembled WGS sequence"/>
</dbReference>
<sequence>MISAQALSQQTEKILPLKEQDFDYAALEPETQIVVQQHTHKIRTLIRRSARDIIDIGQNLISVKEQLEHGQFRNWLKAEFDWSVRTAARFMQVATKFTNANLAHLDIAASALYLLAETSTPNEVQEEILKLAQHGESITHTKAKNILNQHKDAAMLMVSNSGNAIVLAKTMESEASTPAVPLDEVQAVEAESAAVVKPFEEQLLKKRETPAELQVNDGYNDSIPTANSCDNPFQKQAKIKVQSLPEVGHQICITNATLQNYKWFGEVAEVKETITTEITMVIRISVQPVED</sequence>
<comment type="caution">
    <text evidence="1">The sequence shown here is derived from an EMBL/GenBank/DDBJ whole genome shotgun (WGS) entry which is preliminary data.</text>
</comment>
<gene>
    <name evidence="1" type="ORF">KME28_05185</name>
</gene>
<reference evidence="1" key="1">
    <citation type="submission" date="2021-05" db="EMBL/GenBank/DDBJ databases">
        <authorList>
            <person name="Pietrasiak N."/>
            <person name="Ward R."/>
            <person name="Stajich J.E."/>
            <person name="Kurbessoian T."/>
        </authorList>
    </citation>
    <scope>NUCLEOTIDE SEQUENCE</scope>
    <source>
        <strain evidence="1">HA4357-MV3</strain>
    </source>
</reference>
<organism evidence="1 2">
    <name type="scientific">Pelatocladus maniniholoensis HA4357-MV3</name>
    <dbReference type="NCBI Taxonomy" id="1117104"/>
    <lineage>
        <taxon>Bacteria</taxon>
        <taxon>Bacillati</taxon>
        <taxon>Cyanobacteriota</taxon>
        <taxon>Cyanophyceae</taxon>
        <taxon>Nostocales</taxon>
        <taxon>Nostocaceae</taxon>
        <taxon>Pelatocladus</taxon>
    </lineage>
</organism>
<dbReference type="InterPro" id="IPR021451">
    <property type="entry name" value="DUF3102"/>
</dbReference>
<protein>
    <submittedName>
        <fullName evidence="1">DUF3102 domain-containing protein</fullName>
    </submittedName>
</protein>
<dbReference type="AlphaFoldDB" id="A0A9E3H5U4"/>
<dbReference type="Pfam" id="PF11300">
    <property type="entry name" value="DUF3102"/>
    <property type="match status" value="1"/>
</dbReference>
<evidence type="ECO:0000313" key="2">
    <source>
        <dbReference type="Proteomes" id="UP000813215"/>
    </source>
</evidence>
<proteinExistence type="predicted"/>
<name>A0A9E3H5U4_9NOST</name>
<dbReference type="EMBL" id="JAHHHW010000053">
    <property type="protein sequence ID" value="MBW4431131.1"/>
    <property type="molecule type" value="Genomic_DNA"/>
</dbReference>
<evidence type="ECO:0000313" key="1">
    <source>
        <dbReference type="EMBL" id="MBW4431131.1"/>
    </source>
</evidence>
<accession>A0A9E3H5U4</accession>
<reference evidence="1" key="2">
    <citation type="journal article" date="2022" name="Microbiol. Resour. Announc.">
        <title>Metagenome Sequencing to Explore Phylogenomics of Terrestrial Cyanobacteria.</title>
        <authorList>
            <person name="Ward R.D."/>
            <person name="Stajich J.E."/>
            <person name="Johansen J.R."/>
            <person name="Huntemann M."/>
            <person name="Clum A."/>
            <person name="Foster B."/>
            <person name="Foster B."/>
            <person name="Roux S."/>
            <person name="Palaniappan K."/>
            <person name="Varghese N."/>
            <person name="Mukherjee S."/>
            <person name="Reddy T.B.K."/>
            <person name="Daum C."/>
            <person name="Copeland A."/>
            <person name="Chen I.A."/>
            <person name="Ivanova N.N."/>
            <person name="Kyrpides N.C."/>
            <person name="Shapiro N."/>
            <person name="Eloe-Fadrosh E.A."/>
            <person name="Pietrasiak N."/>
        </authorList>
    </citation>
    <scope>NUCLEOTIDE SEQUENCE</scope>
    <source>
        <strain evidence="1">HA4357-MV3</strain>
    </source>
</reference>